<dbReference type="AlphaFoldDB" id="A0A8C2N990"/>
<comment type="subcellular location">
    <subcellularLocation>
        <location evidence="1">Endoplasmic reticulum membrane</location>
        <topology evidence="1">Multi-pass membrane protein</topology>
    </subcellularLocation>
</comment>
<dbReference type="GO" id="GO:0016192">
    <property type="term" value="P:vesicle-mediated transport"/>
    <property type="evidence" value="ECO:0007669"/>
    <property type="project" value="TreeGrafter"/>
</dbReference>
<dbReference type="GO" id="GO:0005789">
    <property type="term" value="C:endoplasmic reticulum membrane"/>
    <property type="evidence" value="ECO:0007669"/>
    <property type="project" value="UniProtKB-SubCell"/>
</dbReference>
<evidence type="ECO:0000256" key="8">
    <source>
        <dbReference type="SAM" id="Phobius"/>
    </source>
</evidence>
<comment type="similarity">
    <text evidence="2">Belongs to the jagunal family.</text>
</comment>
<organism evidence="9 10">
    <name type="scientific">Cricetulus griseus</name>
    <name type="common">Chinese hamster</name>
    <name type="synonym">Cricetulus barabensis griseus</name>
    <dbReference type="NCBI Taxonomy" id="10029"/>
    <lineage>
        <taxon>Eukaryota</taxon>
        <taxon>Metazoa</taxon>
        <taxon>Chordata</taxon>
        <taxon>Craniata</taxon>
        <taxon>Vertebrata</taxon>
        <taxon>Euteleostomi</taxon>
        <taxon>Mammalia</taxon>
        <taxon>Eutheria</taxon>
        <taxon>Euarchontoglires</taxon>
        <taxon>Glires</taxon>
        <taxon>Rodentia</taxon>
        <taxon>Myomorpha</taxon>
        <taxon>Muroidea</taxon>
        <taxon>Cricetidae</taxon>
        <taxon>Cricetinae</taxon>
        <taxon>Cricetulus</taxon>
    </lineage>
</organism>
<evidence type="ECO:0000313" key="9">
    <source>
        <dbReference type="Ensembl" id="ENSCGRP00001026822.1"/>
    </source>
</evidence>
<evidence type="ECO:0000313" key="10">
    <source>
        <dbReference type="Proteomes" id="UP000694386"/>
    </source>
</evidence>
<evidence type="ECO:0000256" key="1">
    <source>
        <dbReference type="ARBA" id="ARBA00004477"/>
    </source>
</evidence>
<dbReference type="GO" id="GO:0007029">
    <property type="term" value="P:endoplasmic reticulum organization"/>
    <property type="evidence" value="ECO:0007669"/>
    <property type="project" value="InterPro"/>
</dbReference>
<evidence type="ECO:0000256" key="2">
    <source>
        <dbReference type="ARBA" id="ARBA00008462"/>
    </source>
</evidence>
<dbReference type="Pfam" id="PF07086">
    <property type="entry name" value="Jagunal"/>
    <property type="match status" value="1"/>
</dbReference>
<proteinExistence type="inferred from homology"/>
<feature type="transmembrane region" description="Helical" evidence="8">
    <location>
        <begin position="41"/>
        <end position="60"/>
    </location>
</feature>
<evidence type="ECO:0000256" key="7">
    <source>
        <dbReference type="ARBA" id="ARBA00039548"/>
    </source>
</evidence>
<evidence type="ECO:0000256" key="6">
    <source>
        <dbReference type="ARBA" id="ARBA00023136"/>
    </source>
</evidence>
<accession>A0A8C2N990</accession>
<dbReference type="GO" id="GO:0038158">
    <property type="term" value="P:granulocyte colony-stimulating factor signaling pathway"/>
    <property type="evidence" value="ECO:0007669"/>
    <property type="project" value="TreeGrafter"/>
</dbReference>
<dbReference type="PANTHER" id="PTHR20955:SF1">
    <property type="entry name" value="PROTEIN JAGUNAL HOMOLOG 1"/>
    <property type="match status" value="1"/>
</dbReference>
<reference evidence="9" key="2">
    <citation type="submission" date="2025-09" db="UniProtKB">
        <authorList>
            <consortium name="Ensembl"/>
        </authorList>
    </citation>
    <scope>IDENTIFICATION</scope>
</reference>
<dbReference type="InterPro" id="IPR009787">
    <property type="entry name" value="Jagunal"/>
</dbReference>
<keyword evidence="3 8" id="KW-0812">Transmembrane</keyword>
<keyword evidence="5 8" id="KW-1133">Transmembrane helix</keyword>
<dbReference type="PANTHER" id="PTHR20955">
    <property type="entry name" value="PROTEIN JAGUNAL HOMOLOG 1"/>
    <property type="match status" value="1"/>
</dbReference>
<feature type="transmembrane region" description="Helical" evidence="8">
    <location>
        <begin position="102"/>
        <end position="124"/>
    </location>
</feature>
<reference evidence="9" key="1">
    <citation type="submission" date="2025-08" db="UniProtKB">
        <authorList>
            <consortium name="Ensembl"/>
        </authorList>
    </citation>
    <scope>IDENTIFICATION</scope>
</reference>
<dbReference type="Ensembl" id="ENSCGRT00001031068.1">
    <property type="protein sequence ID" value="ENSCGRP00001026822.1"/>
    <property type="gene ID" value="ENSCGRG00001024022.1"/>
</dbReference>
<dbReference type="Proteomes" id="UP000694386">
    <property type="component" value="Unplaced"/>
</dbReference>
<feature type="transmembrane region" description="Helical" evidence="8">
    <location>
        <begin position="72"/>
        <end position="96"/>
    </location>
</feature>
<dbReference type="OMA" id="IWILMAA"/>
<sequence>VVSRAGPQAAGTDGSDFQHREHVAMPYQMNMTLKSEIKKLIYVHLVIWLLLVVKMNVGHLRLLSHEQVKYPYLLSIVYLVLSMISMGLFSIAPLIYGSMEMFPALFLFGFSAVSVMYLVLILAVQTHAWQLYYSKKLLDSWFTSTQEKKGK</sequence>
<evidence type="ECO:0000256" key="4">
    <source>
        <dbReference type="ARBA" id="ARBA00022824"/>
    </source>
</evidence>
<keyword evidence="6 8" id="KW-0472">Membrane</keyword>
<evidence type="ECO:0000256" key="3">
    <source>
        <dbReference type="ARBA" id="ARBA00022692"/>
    </source>
</evidence>
<protein>
    <recommendedName>
        <fullName evidence="7">Protein jagunal homolog 1</fullName>
    </recommendedName>
</protein>
<keyword evidence="4" id="KW-0256">Endoplasmic reticulum</keyword>
<name>A0A8C2N990_CRIGR</name>
<evidence type="ECO:0000256" key="5">
    <source>
        <dbReference type="ARBA" id="ARBA00022989"/>
    </source>
</evidence>